<reference evidence="2" key="1">
    <citation type="submission" date="2015-07" db="EMBL/GenBank/DDBJ databases">
        <title>Fjat-10053 dsm26.</title>
        <authorList>
            <person name="Liu B."/>
            <person name="Wang J."/>
            <person name="Zhu Y."/>
            <person name="Liu G."/>
            <person name="Chen Q."/>
            <person name="Chen Z."/>
            <person name="Lan J."/>
            <person name="Che J."/>
            <person name="Ge C."/>
            <person name="Shi H."/>
            <person name="Pan Z."/>
            <person name="Liu X."/>
        </authorList>
    </citation>
    <scope>NUCLEOTIDE SEQUENCE [LARGE SCALE GENOMIC DNA]</scope>
    <source>
        <strain evidence="2">DSM 26</strain>
    </source>
</reference>
<name>A0A0L0QV95_VIRPA</name>
<dbReference type="Proteomes" id="UP000036780">
    <property type="component" value="Unassembled WGS sequence"/>
</dbReference>
<evidence type="ECO:0000313" key="2">
    <source>
        <dbReference type="Proteomes" id="UP000036780"/>
    </source>
</evidence>
<proteinExistence type="predicted"/>
<sequence>MNTQEQINKLIEANRLISEALSNDGVLYVNKSFTKPYLDVQIDNSIFGKFSKGKETLILGRGGGTFPYEAYFIENGVRFYAVMSVDDYKKMNSLQ</sequence>
<accession>A0A0L0QV95</accession>
<keyword evidence="2" id="KW-1185">Reference proteome</keyword>
<dbReference type="RefSeq" id="WP_050349926.1">
    <property type="nucleotide sequence ID" value="NZ_CP073011.1"/>
</dbReference>
<dbReference type="AlphaFoldDB" id="A0A0L0QV95"/>
<evidence type="ECO:0000313" key="1">
    <source>
        <dbReference type="EMBL" id="KNE22452.1"/>
    </source>
</evidence>
<protein>
    <submittedName>
        <fullName evidence="1">Uncharacterized protein</fullName>
    </submittedName>
</protein>
<dbReference type="PATRIC" id="fig|1473.5.peg.3362"/>
<comment type="caution">
    <text evidence="1">The sequence shown here is derived from an EMBL/GenBank/DDBJ whole genome shotgun (WGS) entry which is preliminary data.</text>
</comment>
<gene>
    <name evidence="1" type="ORF">AFK71_02190</name>
</gene>
<dbReference type="EMBL" id="LGTO01000002">
    <property type="protein sequence ID" value="KNE22452.1"/>
    <property type="molecule type" value="Genomic_DNA"/>
</dbReference>
<dbReference type="GeneID" id="66869347"/>
<organism evidence="1 2">
    <name type="scientific">Virgibacillus pantothenticus</name>
    <dbReference type="NCBI Taxonomy" id="1473"/>
    <lineage>
        <taxon>Bacteria</taxon>
        <taxon>Bacillati</taxon>
        <taxon>Bacillota</taxon>
        <taxon>Bacilli</taxon>
        <taxon>Bacillales</taxon>
        <taxon>Bacillaceae</taxon>
        <taxon>Virgibacillus</taxon>
    </lineage>
</organism>